<protein>
    <recommendedName>
        <fullName evidence="4">Tetratricopeptide repeat protein</fullName>
    </recommendedName>
</protein>
<evidence type="ECO:0008006" key="4">
    <source>
        <dbReference type="Google" id="ProtNLM"/>
    </source>
</evidence>
<keyword evidence="1" id="KW-0802">TPR repeat</keyword>
<proteinExistence type="predicted"/>
<dbReference type="InterPro" id="IPR019734">
    <property type="entry name" value="TPR_rpt"/>
</dbReference>
<feature type="region of interest" description="Disordered" evidence="2">
    <location>
        <begin position="56"/>
        <end position="85"/>
    </location>
</feature>
<feature type="region of interest" description="Disordered" evidence="2">
    <location>
        <begin position="266"/>
        <end position="311"/>
    </location>
</feature>
<dbReference type="SMART" id="SM00028">
    <property type="entry name" value="TPR"/>
    <property type="match status" value="2"/>
</dbReference>
<dbReference type="Gene3D" id="1.25.40.10">
    <property type="entry name" value="Tetratricopeptide repeat domain"/>
    <property type="match status" value="1"/>
</dbReference>
<name>A0A9C7CIR5_9BURK</name>
<dbReference type="AlphaFoldDB" id="A0A9C7CIR5"/>
<feature type="repeat" description="TPR" evidence="1">
    <location>
        <begin position="185"/>
        <end position="218"/>
    </location>
</feature>
<dbReference type="RefSeq" id="WP_281743460.1">
    <property type="nucleotide sequence ID" value="NZ_AP026973.1"/>
</dbReference>
<gene>
    <name evidence="3" type="ORF">PKF023_08870</name>
</gene>
<evidence type="ECO:0000256" key="2">
    <source>
        <dbReference type="SAM" id="MobiDB-lite"/>
    </source>
</evidence>
<dbReference type="InterPro" id="IPR011990">
    <property type="entry name" value="TPR-like_helical_dom_sf"/>
</dbReference>
<organism evidence="3">
    <name type="scientific">Polynucleobacter yangtzensis</name>
    <dbReference type="NCBI Taxonomy" id="1743159"/>
    <lineage>
        <taxon>Bacteria</taxon>
        <taxon>Pseudomonadati</taxon>
        <taxon>Pseudomonadota</taxon>
        <taxon>Betaproteobacteria</taxon>
        <taxon>Burkholderiales</taxon>
        <taxon>Burkholderiaceae</taxon>
        <taxon>Polynucleobacter</taxon>
    </lineage>
</organism>
<dbReference type="PROSITE" id="PS50005">
    <property type="entry name" value="TPR"/>
    <property type="match status" value="1"/>
</dbReference>
<dbReference type="Pfam" id="PF14559">
    <property type="entry name" value="TPR_19"/>
    <property type="match status" value="1"/>
</dbReference>
<reference evidence="3" key="1">
    <citation type="submission" date="2022-11" db="EMBL/GenBank/DDBJ databases">
        <title>Complete Genome Sequences of three Polynucleobacter sp. Subcluster PnecC Strains KF022, KF023, and KF032 Isolated from a Shallow Eutrophic Lake in Japan.</title>
        <authorList>
            <person name="Ogata Y."/>
            <person name="Watanabe K."/>
            <person name="Takemine S."/>
            <person name="Shindo C."/>
            <person name="Kurokawa R."/>
            <person name="Suda W."/>
        </authorList>
    </citation>
    <scope>NUCLEOTIDE SEQUENCE</scope>
    <source>
        <strain evidence="3">KF023</strain>
    </source>
</reference>
<dbReference type="SUPFAM" id="SSF48452">
    <property type="entry name" value="TPR-like"/>
    <property type="match status" value="1"/>
</dbReference>
<dbReference type="Proteomes" id="UP001211097">
    <property type="component" value="Chromosome"/>
</dbReference>
<dbReference type="EMBL" id="AP026973">
    <property type="protein sequence ID" value="BDT77084.1"/>
    <property type="molecule type" value="Genomic_DNA"/>
</dbReference>
<feature type="compositionally biased region" description="Polar residues" evidence="2">
    <location>
        <begin position="278"/>
        <end position="311"/>
    </location>
</feature>
<dbReference type="KEGG" id="pyt:PKF023_08870"/>
<accession>A0A9C7CIR5</accession>
<evidence type="ECO:0000313" key="3">
    <source>
        <dbReference type="EMBL" id="BDT77084.1"/>
    </source>
</evidence>
<sequence>MSQFHTPSSMPHNAPAPRPALNKVFASAFAALAILALLSGCSTPAQQRADAEIRALNAQEASSSQGAPQPYLGGYSPTDPPRLSADMGYDPLNPELSETVGVPFLSFLIIEPDPITKNAVPSDVEKLIKARKYQDAVTQINADLKKTPRNVQLRFVKARLQIEMRQFDQAKKTLIEITQQFPELPEPYNNLAAIAANQGQWIEARDYLELALKLRPSYAIASANLGEIYIRLGAQAYEDAAKNAQLNQRQYSNRAKALLDVLKPPAKRPVNRALNPAMNPSLNTTDSLPSNNPSTNLPESRSNNGESSPKN</sequence>
<evidence type="ECO:0000256" key="1">
    <source>
        <dbReference type="PROSITE-ProRule" id="PRU00339"/>
    </source>
</evidence>